<reference evidence="1 2" key="2">
    <citation type="submission" date="2018-11" db="EMBL/GenBank/DDBJ databases">
        <authorList>
            <consortium name="Pathogen Informatics"/>
        </authorList>
    </citation>
    <scope>NUCLEOTIDE SEQUENCE [LARGE SCALE GENOMIC DNA]</scope>
    <source>
        <strain evidence="1 2">Egypt</strain>
    </source>
</reference>
<dbReference type="AlphaFoldDB" id="A0A183B0B0"/>
<dbReference type="OrthoDB" id="775972at2759"/>
<evidence type="ECO:0000313" key="2">
    <source>
        <dbReference type="Proteomes" id="UP000272942"/>
    </source>
</evidence>
<reference evidence="3" key="1">
    <citation type="submission" date="2016-06" db="UniProtKB">
        <authorList>
            <consortium name="WormBaseParasite"/>
        </authorList>
    </citation>
    <scope>IDENTIFICATION</scope>
</reference>
<name>A0A183B0B0_9TREM</name>
<dbReference type="Proteomes" id="UP000272942">
    <property type="component" value="Unassembled WGS sequence"/>
</dbReference>
<evidence type="ECO:0000313" key="3">
    <source>
        <dbReference type="WBParaSite" id="ECPE_0001268101-mRNA-1"/>
    </source>
</evidence>
<gene>
    <name evidence="1" type="ORF">ECPE_LOCUS12645</name>
</gene>
<organism evidence="3">
    <name type="scientific">Echinostoma caproni</name>
    <dbReference type="NCBI Taxonomy" id="27848"/>
    <lineage>
        <taxon>Eukaryota</taxon>
        <taxon>Metazoa</taxon>
        <taxon>Spiralia</taxon>
        <taxon>Lophotrochozoa</taxon>
        <taxon>Platyhelminthes</taxon>
        <taxon>Trematoda</taxon>
        <taxon>Digenea</taxon>
        <taxon>Plagiorchiida</taxon>
        <taxon>Echinostomata</taxon>
        <taxon>Echinostomatoidea</taxon>
        <taxon>Echinostomatidae</taxon>
        <taxon>Echinostoma</taxon>
    </lineage>
</organism>
<dbReference type="WBParaSite" id="ECPE_0001268101-mRNA-1">
    <property type="protein sequence ID" value="ECPE_0001268101-mRNA-1"/>
    <property type="gene ID" value="ECPE_0001268101"/>
</dbReference>
<proteinExistence type="predicted"/>
<protein>
    <submittedName>
        <fullName evidence="3">Cyclin N-terminal domain-containing protein</fullName>
    </submittedName>
</protein>
<accession>A0A183B0B0</accession>
<keyword evidence="2" id="KW-1185">Reference proteome</keyword>
<sequence length="139" mass="15943">MLEKKDIVFAEARKLCEQRDDLCAATNADTPMFLKYSVQAEHKRRLPPTAVFHVVNTIYVRLVDSVMPLAMHAPRLLCAFLGLLAISCSYLAKRCCAFNLNPACQAQSDSWYQPTVRLFWVFEQFGYYKDPSHYTPTTI</sequence>
<dbReference type="EMBL" id="UZAN01053325">
    <property type="protein sequence ID" value="VDP89917.1"/>
    <property type="molecule type" value="Genomic_DNA"/>
</dbReference>
<evidence type="ECO:0000313" key="1">
    <source>
        <dbReference type="EMBL" id="VDP89917.1"/>
    </source>
</evidence>